<evidence type="ECO:0000313" key="17">
    <source>
        <dbReference type="Proteomes" id="UP000694888"/>
    </source>
</evidence>
<keyword evidence="5 15" id="KW-0812">Transmembrane</keyword>
<evidence type="ECO:0000256" key="4">
    <source>
        <dbReference type="ARBA" id="ARBA00022679"/>
    </source>
</evidence>
<evidence type="ECO:0000256" key="10">
    <source>
        <dbReference type="ARBA" id="ARBA00022833"/>
    </source>
</evidence>
<evidence type="ECO:0000256" key="1">
    <source>
        <dbReference type="ARBA" id="ARBA00000900"/>
    </source>
</evidence>
<dbReference type="PANTHER" id="PTHR12183">
    <property type="entry name" value="MITOCHONDRIAL UBIQUITIN LIGASE ACTIVATOR OF NFKB 1"/>
    <property type="match status" value="1"/>
</dbReference>
<evidence type="ECO:0000256" key="8">
    <source>
        <dbReference type="ARBA" id="ARBA00022786"/>
    </source>
</evidence>
<dbReference type="EC" id="2.3.2.27" evidence="3"/>
<keyword evidence="17" id="KW-1185">Reference proteome</keyword>
<evidence type="ECO:0000256" key="2">
    <source>
        <dbReference type="ARBA" id="ARBA00004374"/>
    </source>
</evidence>
<proteinExistence type="predicted"/>
<evidence type="ECO:0000256" key="13">
    <source>
        <dbReference type="ARBA" id="ARBA00023136"/>
    </source>
</evidence>
<dbReference type="PANTHER" id="PTHR12183:SF32">
    <property type="entry name" value="MITOCHONDRIAL E3 UBIQUITIN PROTEIN LIGASE 1"/>
    <property type="match status" value="1"/>
</dbReference>
<evidence type="ECO:0000256" key="6">
    <source>
        <dbReference type="ARBA" id="ARBA00022723"/>
    </source>
</evidence>
<dbReference type="SMART" id="SM00184">
    <property type="entry name" value="RING"/>
    <property type="match status" value="1"/>
</dbReference>
<dbReference type="PROSITE" id="PS50089">
    <property type="entry name" value="ZF_RING_2"/>
    <property type="match status" value="1"/>
</dbReference>
<reference evidence="18" key="1">
    <citation type="submission" date="2025-08" db="UniProtKB">
        <authorList>
            <consortium name="RefSeq"/>
        </authorList>
    </citation>
    <scope>IDENTIFICATION</scope>
</reference>
<dbReference type="GO" id="GO:0016874">
    <property type="term" value="F:ligase activity"/>
    <property type="evidence" value="ECO:0007669"/>
    <property type="project" value="UniProtKB-KW"/>
</dbReference>
<dbReference type="Proteomes" id="UP000694888">
    <property type="component" value="Unplaced"/>
</dbReference>
<dbReference type="Pfam" id="PF13920">
    <property type="entry name" value="zf-C3HC4_3"/>
    <property type="match status" value="1"/>
</dbReference>
<keyword evidence="8" id="KW-0833">Ubl conjugation pathway</keyword>
<evidence type="ECO:0000256" key="3">
    <source>
        <dbReference type="ARBA" id="ARBA00012483"/>
    </source>
</evidence>
<feature type="transmembrane region" description="Helical" evidence="15">
    <location>
        <begin position="243"/>
        <end position="265"/>
    </location>
</feature>
<keyword evidence="18" id="KW-0436">Ligase</keyword>
<keyword evidence="12" id="KW-0496">Mitochondrion</keyword>
<evidence type="ECO:0000256" key="9">
    <source>
        <dbReference type="ARBA" id="ARBA00022787"/>
    </source>
</evidence>
<keyword evidence="13 15" id="KW-0472">Membrane</keyword>
<keyword evidence="7 14" id="KW-0863">Zinc-finger</keyword>
<dbReference type="Gene3D" id="3.30.40.10">
    <property type="entry name" value="Zinc/RING finger domain, C3HC4 (zinc finger)"/>
    <property type="match status" value="1"/>
</dbReference>
<dbReference type="Pfam" id="PF12483">
    <property type="entry name" value="GIDE"/>
    <property type="match status" value="1"/>
</dbReference>
<evidence type="ECO:0000313" key="18">
    <source>
        <dbReference type="RefSeq" id="XP_005113029.2"/>
    </source>
</evidence>
<dbReference type="InterPro" id="IPR001841">
    <property type="entry name" value="Znf_RING"/>
</dbReference>
<organism evidence="17 18">
    <name type="scientific">Aplysia californica</name>
    <name type="common">California sea hare</name>
    <dbReference type="NCBI Taxonomy" id="6500"/>
    <lineage>
        <taxon>Eukaryota</taxon>
        <taxon>Metazoa</taxon>
        <taxon>Spiralia</taxon>
        <taxon>Lophotrochozoa</taxon>
        <taxon>Mollusca</taxon>
        <taxon>Gastropoda</taxon>
        <taxon>Heterobranchia</taxon>
        <taxon>Euthyneura</taxon>
        <taxon>Tectipleura</taxon>
        <taxon>Aplysiida</taxon>
        <taxon>Aplysioidea</taxon>
        <taxon>Aplysiidae</taxon>
        <taxon>Aplysia</taxon>
    </lineage>
</organism>
<comment type="subcellular location">
    <subcellularLocation>
        <location evidence="2">Mitochondrion outer membrane</location>
        <topology evidence="2">Multi-pass membrane protein</topology>
    </subcellularLocation>
</comment>
<dbReference type="InterPro" id="IPR013083">
    <property type="entry name" value="Znf_RING/FYVE/PHD"/>
</dbReference>
<protein>
    <recommendedName>
        <fullName evidence="3">RING-type E3 ubiquitin transferase</fullName>
        <ecNumber evidence="3">2.3.2.27</ecNumber>
    </recommendedName>
</protein>
<keyword evidence="10" id="KW-0862">Zinc</keyword>
<dbReference type="SUPFAM" id="SSF57850">
    <property type="entry name" value="RING/U-box"/>
    <property type="match status" value="1"/>
</dbReference>
<name>A0ABM0KAQ4_APLCA</name>
<keyword evidence="6" id="KW-0479">Metal-binding</keyword>
<keyword evidence="9" id="KW-1000">Mitochondrion outer membrane</keyword>
<evidence type="ECO:0000256" key="7">
    <source>
        <dbReference type="ARBA" id="ARBA00022771"/>
    </source>
</evidence>
<dbReference type="InterPro" id="IPR051652">
    <property type="entry name" value="MDM2_MDM4_MUL1"/>
</dbReference>
<keyword evidence="11 15" id="KW-1133">Transmembrane helix</keyword>
<evidence type="ECO:0000256" key="11">
    <source>
        <dbReference type="ARBA" id="ARBA00022989"/>
    </source>
</evidence>
<feature type="domain" description="RING-type" evidence="16">
    <location>
        <begin position="310"/>
        <end position="348"/>
    </location>
</feature>
<keyword evidence="4" id="KW-0808">Transferase</keyword>
<dbReference type="RefSeq" id="XP_005113029.2">
    <property type="nucleotide sequence ID" value="XM_005112972.3"/>
</dbReference>
<accession>A0ABM0KAQ4</accession>
<evidence type="ECO:0000259" key="16">
    <source>
        <dbReference type="PROSITE" id="PS50089"/>
    </source>
</evidence>
<evidence type="ECO:0000256" key="12">
    <source>
        <dbReference type="ARBA" id="ARBA00023128"/>
    </source>
</evidence>
<comment type="catalytic activity">
    <reaction evidence="1">
        <text>S-ubiquitinyl-[E2 ubiquitin-conjugating enzyme]-L-cysteine + [acceptor protein]-L-lysine = [E2 ubiquitin-conjugating enzyme]-L-cysteine + N(6)-ubiquitinyl-[acceptor protein]-L-lysine.</text>
        <dbReference type="EC" id="2.3.2.27"/>
    </reaction>
</comment>
<evidence type="ECO:0000256" key="15">
    <source>
        <dbReference type="SAM" id="Phobius"/>
    </source>
</evidence>
<dbReference type="InterPro" id="IPR022170">
    <property type="entry name" value="MUL1-like"/>
</dbReference>
<sequence>MSFTTNMADTVDKILGFSGAVSSLLAYTFYRLYKSRTETASRVRNIKIWQADLDLFDHLSAVDEHCLAYAAVEGTVKEMGRTLHSLHGQEEGVMMKSQLIEHRSKKVNGFWSDTKKELRDTTQFVPFSLVKPQGGDPAFRLEVVEPGRASHLETELDITYDRFEPHKSTLIQAGLDRLLGEVTKGIQETEKMLLSGTTLLGVGRIFLERGEMKLGPPDDSSQTFILTKMRLSELVRSYESQSWTFKVMAVVSALCGGSVLAYLIWRHLRLWLERRRRRREFEEIRRTVRRDNSAEGRREGGSGVHDEDTCVVCLTNPREVILLNCGHIALCADCAEALPFPKKCPVCRSAVERFMPVFHP</sequence>
<evidence type="ECO:0000256" key="5">
    <source>
        <dbReference type="ARBA" id="ARBA00022692"/>
    </source>
</evidence>
<gene>
    <name evidence="18" type="primary">LOC101856154</name>
</gene>
<evidence type="ECO:0000256" key="14">
    <source>
        <dbReference type="PROSITE-ProRule" id="PRU00175"/>
    </source>
</evidence>
<dbReference type="GeneID" id="101856154"/>